<protein>
    <submittedName>
        <fullName evidence="1">Het domain-containing protein</fullName>
    </submittedName>
</protein>
<gene>
    <name evidence="1" type="ORF">CTRU02_206269</name>
</gene>
<reference evidence="1 2" key="1">
    <citation type="journal article" date="2020" name="Phytopathology">
        <title>Genome Sequence Resources of Colletotrichum truncatum, C. plurivorum, C. musicola, and C. sojae: Four Species Pathogenic to Soybean (Glycine max).</title>
        <authorList>
            <person name="Rogerio F."/>
            <person name="Boufleur T.R."/>
            <person name="Ciampi-Guillardi M."/>
            <person name="Sukno S.A."/>
            <person name="Thon M.R."/>
            <person name="Massola Junior N.S."/>
            <person name="Baroncelli R."/>
        </authorList>
    </citation>
    <scope>NUCLEOTIDE SEQUENCE [LARGE SCALE GENOMIC DNA]</scope>
    <source>
        <strain evidence="1 2">CMES1059</strain>
    </source>
</reference>
<evidence type="ECO:0000313" key="2">
    <source>
        <dbReference type="Proteomes" id="UP000805649"/>
    </source>
</evidence>
<comment type="caution">
    <text evidence="1">The sequence shown here is derived from an EMBL/GenBank/DDBJ whole genome shotgun (WGS) entry which is preliminary data.</text>
</comment>
<accession>A0ACC3Z6C4</accession>
<name>A0ACC3Z6C4_COLTU</name>
<dbReference type="EMBL" id="VUJX02000003">
    <property type="protein sequence ID" value="KAL0939659.1"/>
    <property type="molecule type" value="Genomic_DNA"/>
</dbReference>
<sequence>MPDSRSIRVFTLYPGVPSDPLRGGLEFVNIDSGAGAYETISYVWGDPSKTHGMVCDGVEVLITKSLHGALTCLRLPHASRRLWADQICIDQENTEEKSSQIPLMNVIYRNAKHVLFTRAWIVQEIGTRAPATLFWGDVYIEWEVLHSVCKDLTDYHHLRKEVDIQTPKVKYMYRRFIEPDRSSRHANRFSFLYELHRARHLMASDPRDRVYAMLGHYSIRNTPNQEIRALKPDYSKTLEEVYNDVATRGLIGDDKSLLTLASVQHKTVPSKQHALELSSLDYSSVSPNKLPSWVPDWRTYQSHILSEPTSPHRASGALRSSLQVDGSSKTIYIKGVIVDTIAAHSKSFQPREFHVNGSEYSNVIEKIWREVCEESDFDLASRYLPTARTTSQQQDKEKGLEDGKSSAVFAYLQTLSNACVAVAWQDNQPYESASKDMWLAHGAAYLVRAAGKSCAISESLRDLAKAGDAAKWARAANGASRNRVFAKTKDGYYVLGPKTMEPGDIVCVLLGGKMPFCLRPWGNKYLLLGECYVHGIMNGQAVDGSRGEEMTRTVFEIV</sequence>
<proteinExistence type="predicted"/>
<organism evidence="1 2">
    <name type="scientific">Colletotrichum truncatum</name>
    <name type="common">Anthracnose fungus</name>
    <name type="synonym">Colletotrichum capsici</name>
    <dbReference type="NCBI Taxonomy" id="5467"/>
    <lineage>
        <taxon>Eukaryota</taxon>
        <taxon>Fungi</taxon>
        <taxon>Dikarya</taxon>
        <taxon>Ascomycota</taxon>
        <taxon>Pezizomycotina</taxon>
        <taxon>Sordariomycetes</taxon>
        <taxon>Hypocreomycetidae</taxon>
        <taxon>Glomerellales</taxon>
        <taxon>Glomerellaceae</taxon>
        <taxon>Colletotrichum</taxon>
        <taxon>Colletotrichum truncatum species complex</taxon>
    </lineage>
</organism>
<evidence type="ECO:0000313" key="1">
    <source>
        <dbReference type="EMBL" id="KAL0939659.1"/>
    </source>
</evidence>
<dbReference type="Proteomes" id="UP000805649">
    <property type="component" value="Unassembled WGS sequence"/>
</dbReference>
<keyword evidence="2" id="KW-1185">Reference proteome</keyword>